<name>A0A1Y2EKV4_9PEZI</name>
<protein>
    <submittedName>
        <fullName evidence="1">Uncharacterized protein</fullName>
    </submittedName>
</protein>
<gene>
    <name evidence="1" type="ORF">BCR38DRAFT_419072</name>
</gene>
<dbReference type="EMBL" id="MCFJ01000001">
    <property type="protein sequence ID" value="ORY72151.1"/>
    <property type="molecule type" value="Genomic_DNA"/>
</dbReference>
<reference evidence="1 2" key="1">
    <citation type="submission" date="2016-07" db="EMBL/GenBank/DDBJ databases">
        <title>Pervasive Adenine N6-methylation of Active Genes in Fungi.</title>
        <authorList>
            <consortium name="DOE Joint Genome Institute"/>
            <person name="Mondo S.J."/>
            <person name="Dannebaum R.O."/>
            <person name="Kuo R.C."/>
            <person name="Labutti K."/>
            <person name="Haridas S."/>
            <person name="Kuo A."/>
            <person name="Salamov A."/>
            <person name="Ahrendt S.R."/>
            <person name="Lipzen A."/>
            <person name="Sullivan W."/>
            <person name="Andreopoulos W.B."/>
            <person name="Clum A."/>
            <person name="Lindquist E."/>
            <person name="Daum C."/>
            <person name="Ramamoorthy G.K."/>
            <person name="Gryganskyi A."/>
            <person name="Culley D."/>
            <person name="Magnuson J.K."/>
            <person name="James T.Y."/>
            <person name="O'Malley M.A."/>
            <person name="Stajich J.E."/>
            <person name="Spatafora J.W."/>
            <person name="Visel A."/>
            <person name="Grigoriev I.V."/>
        </authorList>
    </citation>
    <scope>NUCLEOTIDE SEQUENCE [LARGE SCALE GENOMIC DNA]</scope>
    <source>
        <strain evidence="1 2">CBS 129021</strain>
    </source>
</reference>
<accession>A0A1Y2EKV4</accession>
<organism evidence="1 2">
    <name type="scientific">Pseudomassariella vexata</name>
    <dbReference type="NCBI Taxonomy" id="1141098"/>
    <lineage>
        <taxon>Eukaryota</taxon>
        <taxon>Fungi</taxon>
        <taxon>Dikarya</taxon>
        <taxon>Ascomycota</taxon>
        <taxon>Pezizomycotina</taxon>
        <taxon>Sordariomycetes</taxon>
        <taxon>Xylariomycetidae</taxon>
        <taxon>Amphisphaeriales</taxon>
        <taxon>Pseudomassariaceae</taxon>
        <taxon>Pseudomassariella</taxon>
    </lineage>
</organism>
<dbReference type="AlphaFoldDB" id="A0A1Y2EKV4"/>
<sequence>MVWPEALERRHFRFSELHFRDLNILLKNEKEFPRPPAILWACRASRMVTFKHGHWHQFLQLIWENRHLWVYRDMQTLYVPRPDKLNVVWSPVGPQVRAIATDLYEWFNWSHQATSRANEFFFEMRPVRGDGRGAEFVLAPAEMPSEEQYSAGDESTT</sequence>
<evidence type="ECO:0000313" key="1">
    <source>
        <dbReference type="EMBL" id="ORY72151.1"/>
    </source>
</evidence>
<comment type="caution">
    <text evidence="1">The sequence shown here is derived from an EMBL/GenBank/DDBJ whole genome shotgun (WGS) entry which is preliminary data.</text>
</comment>
<keyword evidence="2" id="KW-1185">Reference proteome</keyword>
<dbReference type="Proteomes" id="UP000193689">
    <property type="component" value="Unassembled WGS sequence"/>
</dbReference>
<proteinExistence type="predicted"/>
<evidence type="ECO:0000313" key="2">
    <source>
        <dbReference type="Proteomes" id="UP000193689"/>
    </source>
</evidence>
<dbReference type="RefSeq" id="XP_040721743.1">
    <property type="nucleotide sequence ID" value="XM_040859275.1"/>
</dbReference>
<dbReference type="GeneID" id="63775487"/>
<dbReference type="InParanoid" id="A0A1Y2EKV4"/>